<feature type="domain" description="DUF2281" evidence="1">
    <location>
        <begin position="8"/>
        <end position="36"/>
    </location>
</feature>
<proteinExistence type="predicted"/>
<accession>A0ABV4X0B7</accession>
<reference evidence="2 3" key="1">
    <citation type="submission" date="2024-09" db="EMBL/GenBank/DDBJ databases">
        <title>Floridaenema gen nov. (Aerosakkonemataceae, Aerosakkonematales ord. nov., Cyanobacteria) from benthic tropical and subtropical fresh waters, with the description of four new species.</title>
        <authorList>
            <person name="Moretto J.A."/>
            <person name="Berthold D.E."/>
            <person name="Lefler F.W."/>
            <person name="Huang I.-S."/>
            <person name="Laughinghouse H. IV."/>
        </authorList>
    </citation>
    <scope>NUCLEOTIDE SEQUENCE [LARGE SCALE GENOMIC DNA]</scope>
    <source>
        <strain evidence="2 3">BLCC-F46</strain>
    </source>
</reference>
<evidence type="ECO:0000313" key="2">
    <source>
        <dbReference type="EMBL" id="MFB2876210.1"/>
    </source>
</evidence>
<protein>
    <submittedName>
        <fullName evidence="2">DUF2281 domain-containing protein</fullName>
    </submittedName>
</protein>
<organism evidence="2 3">
    <name type="scientific">Floridaenema aerugineum BLCC-F46</name>
    <dbReference type="NCBI Taxonomy" id="3153654"/>
    <lineage>
        <taxon>Bacteria</taxon>
        <taxon>Bacillati</taxon>
        <taxon>Cyanobacteriota</taxon>
        <taxon>Cyanophyceae</taxon>
        <taxon>Oscillatoriophycideae</taxon>
        <taxon>Aerosakkonematales</taxon>
        <taxon>Aerosakkonemataceae</taxon>
        <taxon>Floridanema</taxon>
        <taxon>Floridanema aerugineum</taxon>
    </lineage>
</organism>
<evidence type="ECO:0000313" key="3">
    <source>
        <dbReference type="Proteomes" id="UP001576774"/>
    </source>
</evidence>
<evidence type="ECO:0000259" key="1">
    <source>
        <dbReference type="Pfam" id="PF10047"/>
    </source>
</evidence>
<dbReference type="EMBL" id="JBHFNQ010000042">
    <property type="protein sequence ID" value="MFB2876210.1"/>
    <property type="molecule type" value="Genomic_DNA"/>
</dbReference>
<dbReference type="RefSeq" id="WP_413269349.1">
    <property type="nucleotide sequence ID" value="NZ_JBHFNQ010000042.1"/>
</dbReference>
<dbReference type="InterPro" id="IPR018739">
    <property type="entry name" value="DUF2281"/>
</dbReference>
<dbReference type="Proteomes" id="UP001576774">
    <property type="component" value="Unassembled WGS sequence"/>
</dbReference>
<name>A0ABV4X0B7_9CYAN</name>
<comment type="caution">
    <text evidence="2">The sequence shown here is derived from an EMBL/GenBank/DDBJ whole genome shotgun (WGS) entry which is preliminary data.</text>
</comment>
<keyword evidence="3" id="KW-1185">Reference proteome</keyword>
<sequence length="76" mass="9115">MSIKEQAIAKINQMPESLVQEVSNFIDFLLLKRSEDQWQLWLEYIESKKISESDFSDYLANLEDYENRLARGEIQW</sequence>
<dbReference type="Pfam" id="PF10047">
    <property type="entry name" value="DUF2281"/>
    <property type="match status" value="1"/>
</dbReference>
<gene>
    <name evidence="2" type="ORF">ACE1CC_04900</name>
</gene>